<evidence type="ECO:0000256" key="1">
    <source>
        <dbReference type="ARBA" id="ARBA00004651"/>
    </source>
</evidence>
<dbReference type="PROSITE" id="PS50893">
    <property type="entry name" value="ABC_TRANSPORTER_2"/>
    <property type="match status" value="1"/>
</dbReference>
<dbReference type="eggNOG" id="arCOG02841">
    <property type="taxonomic scope" value="Archaea"/>
</dbReference>
<sequence length="611" mass="67489">MSHAENLCPRDIGDESLLYQVASLCIDFRFIRLIPGLKIRVVRTFIAALLSSVASILLLFYVSIFISGLIEGQSPGTMSPVIVAMGGMLLLRVISEVYRERSAHDTAGLMKRSLRSLLYQKILSLGPAYTDQKDSGSIAAVFVDGTEQLEQYVAYYIPYILLCMLVPLSLFIAFALLIDTITACILLVFVPLVPLAIMISNRESRVKRTDVWQDYKALSSYYTESLQGLPTLKLFNQHISRAGEIRKKAEQLSSTYVRRLRIGLLVSLVADMIPYLGYGAAMLYVCIQLSSGYMQTGQVMLVLLLGPVFYEHVIHLGQYYHISVNAKSTIQSILSLITTDPTIEEPENTTIPSLPRPWSVRFSDVSFAYEPGRPVLNHCSFSIQEGEMVALVGASGAGKSTIVDLLFRYYDAEQGEIEICGLPIRSIPLDLLRSHLSLVSQDTYLFHDTVRNNLLFGNPDANDADIEKAVQISRLDDFIQSLPQGLDTIAGERGLRFSGGERQRIAIGRAILKDAPILILDEPTASVDAESERHIRDGIRTLQSGRTILVIAHRLSTIRDANRILVMEGGSIVESGTHEELIQHHGRYAELVKAQDLAGGTAISHQGGSVS</sequence>
<dbReference type="SUPFAM" id="SSF90123">
    <property type="entry name" value="ABC transporter transmembrane region"/>
    <property type="match status" value="1"/>
</dbReference>
<dbReference type="STRING" id="323259.Mhun_0188"/>
<dbReference type="InterPro" id="IPR011527">
    <property type="entry name" value="ABC1_TM_dom"/>
</dbReference>
<keyword evidence="4 9" id="KW-0812">Transmembrane</keyword>
<dbReference type="GO" id="GO:0140359">
    <property type="term" value="F:ABC-type transporter activity"/>
    <property type="evidence" value="ECO:0007669"/>
    <property type="project" value="InterPro"/>
</dbReference>
<keyword evidence="13" id="KW-1185">Reference proteome</keyword>
<dbReference type="InterPro" id="IPR036640">
    <property type="entry name" value="ABC1_TM_sf"/>
</dbReference>
<dbReference type="Pfam" id="PF00664">
    <property type="entry name" value="ABC_membrane"/>
    <property type="match status" value="1"/>
</dbReference>
<protein>
    <submittedName>
        <fullName evidence="12">ABC transporter related protein</fullName>
    </submittedName>
</protein>
<evidence type="ECO:0000256" key="6">
    <source>
        <dbReference type="ARBA" id="ARBA00022840"/>
    </source>
</evidence>
<dbReference type="GeneID" id="3922962"/>
<dbReference type="PROSITE" id="PS50929">
    <property type="entry name" value="ABC_TM1F"/>
    <property type="match status" value="1"/>
</dbReference>
<evidence type="ECO:0000256" key="2">
    <source>
        <dbReference type="ARBA" id="ARBA00022448"/>
    </source>
</evidence>
<keyword evidence="6" id="KW-0067">ATP-binding</keyword>
<evidence type="ECO:0000313" key="12">
    <source>
        <dbReference type="EMBL" id="ABD39962.1"/>
    </source>
</evidence>
<dbReference type="OrthoDB" id="121502at2157"/>
<dbReference type="SUPFAM" id="SSF52540">
    <property type="entry name" value="P-loop containing nucleoside triphosphate hydrolases"/>
    <property type="match status" value="1"/>
</dbReference>
<dbReference type="PANTHER" id="PTHR24221:SF590">
    <property type="entry name" value="COMPONENT LINKED WITH THE ASSEMBLY OF CYTOCHROME' TRANSPORT TRANSMEMBRANE ATP-BINDING PROTEIN ABC TRANSPORTER CYDD-RELATED"/>
    <property type="match status" value="1"/>
</dbReference>
<dbReference type="InterPro" id="IPR003439">
    <property type="entry name" value="ABC_transporter-like_ATP-bd"/>
</dbReference>
<dbReference type="InParanoid" id="Q2FMP2"/>
<dbReference type="Pfam" id="PF00005">
    <property type="entry name" value="ABC_tran"/>
    <property type="match status" value="1"/>
</dbReference>
<dbReference type="Proteomes" id="UP000001941">
    <property type="component" value="Chromosome"/>
</dbReference>
<evidence type="ECO:0000256" key="4">
    <source>
        <dbReference type="ARBA" id="ARBA00022692"/>
    </source>
</evidence>
<dbReference type="GO" id="GO:0005886">
    <property type="term" value="C:plasma membrane"/>
    <property type="evidence" value="ECO:0007669"/>
    <property type="project" value="UniProtKB-SubCell"/>
</dbReference>
<dbReference type="GO" id="GO:0016887">
    <property type="term" value="F:ATP hydrolysis activity"/>
    <property type="evidence" value="ECO:0007669"/>
    <property type="project" value="InterPro"/>
</dbReference>
<keyword evidence="7 9" id="KW-1133">Transmembrane helix</keyword>
<dbReference type="InterPro" id="IPR017871">
    <property type="entry name" value="ABC_transporter-like_CS"/>
</dbReference>
<dbReference type="GO" id="GO:0005524">
    <property type="term" value="F:ATP binding"/>
    <property type="evidence" value="ECO:0007669"/>
    <property type="project" value="UniProtKB-KW"/>
</dbReference>
<feature type="transmembrane region" description="Helical" evidence="9">
    <location>
        <begin position="46"/>
        <end position="70"/>
    </location>
</feature>
<evidence type="ECO:0000256" key="8">
    <source>
        <dbReference type="ARBA" id="ARBA00023136"/>
    </source>
</evidence>
<accession>Q2FMP2</accession>
<keyword evidence="2" id="KW-0813">Transport</keyword>
<evidence type="ECO:0000256" key="7">
    <source>
        <dbReference type="ARBA" id="ARBA00022989"/>
    </source>
</evidence>
<feature type="domain" description="ABC transmembrane type-1" evidence="11">
    <location>
        <begin position="45"/>
        <end position="325"/>
    </location>
</feature>
<dbReference type="InterPro" id="IPR003593">
    <property type="entry name" value="AAA+_ATPase"/>
</dbReference>
<keyword evidence="8 9" id="KW-0472">Membrane</keyword>
<feature type="transmembrane region" description="Helical" evidence="9">
    <location>
        <begin position="153"/>
        <end position="174"/>
    </location>
</feature>
<evidence type="ECO:0000256" key="3">
    <source>
        <dbReference type="ARBA" id="ARBA00022475"/>
    </source>
</evidence>
<name>Q2FMP2_METHJ</name>
<dbReference type="InterPro" id="IPR039421">
    <property type="entry name" value="Type_1_exporter"/>
</dbReference>
<dbReference type="SMART" id="SM00382">
    <property type="entry name" value="AAA"/>
    <property type="match status" value="1"/>
</dbReference>
<evidence type="ECO:0000259" key="11">
    <source>
        <dbReference type="PROSITE" id="PS50929"/>
    </source>
</evidence>
<feature type="transmembrane region" description="Helical" evidence="9">
    <location>
        <begin position="180"/>
        <end position="199"/>
    </location>
</feature>
<evidence type="ECO:0000256" key="9">
    <source>
        <dbReference type="SAM" id="Phobius"/>
    </source>
</evidence>
<dbReference type="PANTHER" id="PTHR24221">
    <property type="entry name" value="ATP-BINDING CASSETTE SUB-FAMILY B"/>
    <property type="match status" value="1"/>
</dbReference>
<comment type="subcellular location">
    <subcellularLocation>
        <location evidence="1">Cell membrane</location>
        <topology evidence="1">Multi-pass membrane protein</topology>
    </subcellularLocation>
</comment>
<reference evidence="13" key="1">
    <citation type="journal article" date="2016" name="Stand. Genomic Sci.">
        <title>Complete genome sequence of Methanospirillum hungatei type strain JF1.</title>
        <authorList>
            <person name="Gunsalus R.P."/>
            <person name="Cook L.E."/>
            <person name="Crable B."/>
            <person name="Rohlin L."/>
            <person name="McDonald E."/>
            <person name="Mouttaki H."/>
            <person name="Sieber J.R."/>
            <person name="Poweleit N."/>
            <person name="Zhou H."/>
            <person name="Lapidus A.L."/>
            <person name="Daligault H.E."/>
            <person name="Land M."/>
            <person name="Gilna P."/>
            <person name="Ivanova N."/>
            <person name="Kyrpides N."/>
            <person name="Culley D.E."/>
            <person name="McInerney M.J."/>
        </authorList>
    </citation>
    <scope>NUCLEOTIDE SEQUENCE [LARGE SCALE GENOMIC DNA]</scope>
    <source>
        <strain evidence="13">ATCC 27890 / DSM 864 / NBRC 100397 / JF-1</strain>
    </source>
</reference>
<dbReference type="EnsemblBacteria" id="ABD39962">
    <property type="protein sequence ID" value="ABD39962"/>
    <property type="gene ID" value="Mhun_0188"/>
</dbReference>
<proteinExistence type="predicted"/>
<evidence type="ECO:0000313" key="13">
    <source>
        <dbReference type="Proteomes" id="UP000001941"/>
    </source>
</evidence>
<dbReference type="Gene3D" id="1.20.1560.10">
    <property type="entry name" value="ABC transporter type 1, transmembrane domain"/>
    <property type="match status" value="1"/>
</dbReference>
<evidence type="ECO:0000256" key="5">
    <source>
        <dbReference type="ARBA" id="ARBA00022741"/>
    </source>
</evidence>
<evidence type="ECO:0000259" key="10">
    <source>
        <dbReference type="PROSITE" id="PS50893"/>
    </source>
</evidence>
<gene>
    <name evidence="12" type="ordered locus">Mhun_0188</name>
</gene>
<keyword evidence="3" id="KW-1003">Cell membrane</keyword>
<dbReference type="RefSeq" id="WP_011447257.1">
    <property type="nucleotide sequence ID" value="NC_007796.1"/>
</dbReference>
<dbReference type="KEGG" id="mhu:Mhun_0188"/>
<feature type="domain" description="ABC transporter" evidence="10">
    <location>
        <begin position="360"/>
        <end position="594"/>
    </location>
</feature>
<dbReference type="InterPro" id="IPR027417">
    <property type="entry name" value="P-loop_NTPase"/>
</dbReference>
<dbReference type="AlphaFoldDB" id="Q2FMP2"/>
<organism evidence="12 13">
    <name type="scientific">Methanospirillum hungatei JF-1 (strain ATCC 27890 / DSM 864 / NBRC 100397 / JF-1)</name>
    <dbReference type="NCBI Taxonomy" id="323259"/>
    <lineage>
        <taxon>Archaea</taxon>
        <taxon>Methanobacteriati</taxon>
        <taxon>Methanobacteriota</taxon>
        <taxon>Stenosarchaea group</taxon>
        <taxon>Methanomicrobia</taxon>
        <taxon>Methanomicrobiales</taxon>
        <taxon>Methanospirillaceae</taxon>
        <taxon>Methanospirillum</taxon>
    </lineage>
</organism>
<feature type="transmembrane region" description="Helical" evidence="9">
    <location>
        <begin position="76"/>
        <end position="94"/>
    </location>
</feature>
<dbReference type="HOGENOM" id="CLU_000604_84_9_2"/>
<dbReference type="EMBL" id="CP000254">
    <property type="protein sequence ID" value="ABD39962.1"/>
    <property type="molecule type" value="Genomic_DNA"/>
</dbReference>
<feature type="transmembrane region" description="Helical" evidence="9">
    <location>
        <begin position="262"/>
        <end position="285"/>
    </location>
</feature>
<dbReference type="PROSITE" id="PS00211">
    <property type="entry name" value="ABC_TRANSPORTER_1"/>
    <property type="match status" value="1"/>
</dbReference>
<keyword evidence="5" id="KW-0547">Nucleotide-binding</keyword>
<dbReference type="FunFam" id="3.40.50.300:FF:000221">
    <property type="entry name" value="Multidrug ABC transporter ATP-binding protein"/>
    <property type="match status" value="1"/>
</dbReference>
<dbReference type="Gene3D" id="3.40.50.300">
    <property type="entry name" value="P-loop containing nucleotide triphosphate hydrolases"/>
    <property type="match status" value="1"/>
</dbReference>